<evidence type="ECO:0000313" key="3">
    <source>
        <dbReference type="EMBL" id="GAA6169400.1"/>
    </source>
</evidence>
<dbReference type="InterPro" id="IPR002525">
    <property type="entry name" value="Transp_IS110-like_N"/>
</dbReference>
<evidence type="ECO:0000259" key="2">
    <source>
        <dbReference type="Pfam" id="PF02371"/>
    </source>
</evidence>
<sequence>MESTGRYEFDLAQACYQKHFPVVIAKPTSVRQYAKAIDQLAKTDQIDAKLIAQYAAVIQPKPTPKKSKNLIVIKDLLTRRRQLMQMRTQELNRLKIMGKSLELSCKRVIKCLDKEIERVESKLQKHVELQQEWHDRQKLLQSVPGVGNTLIYSILADLPEIGTLNSKQVGKLVGVAPMNRDSGLFKGKRRIQGGRAGIRTTLYMATLSATLCNPLIRACYKKLVLMGKHKKVAITACMRKMITILNAMVRDNKAWCLD</sequence>
<reference evidence="3 4" key="1">
    <citation type="submission" date="2024-04" db="EMBL/GenBank/DDBJ databases">
        <title>Draft genome sequence of Sessilibacter corallicola NBRC 116591.</title>
        <authorList>
            <person name="Miyakawa T."/>
            <person name="Kusuya Y."/>
            <person name="Miura T."/>
        </authorList>
    </citation>
    <scope>NUCLEOTIDE SEQUENCE [LARGE SCALE GENOMIC DNA]</scope>
    <source>
        <strain evidence="3 4">KU-00831-HH</strain>
    </source>
</reference>
<dbReference type="PANTHER" id="PTHR33055:SF13">
    <property type="entry name" value="TRANSPOSASE"/>
    <property type="match status" value="1"/>
</dbReference>
<dbReference type="NCBIfam" id="NF033542">
    <property type="entry name" value="transpos_IS110"/>
    <property type="match status" value="1"/>
</dbReference>
<dbReference type="Pfam" id="PF01548">
    <property type="entry name" value="DEDD_Tnp_IS110"/>
    <property type="match status" value="1"/>
</dbReference>
<dbReference type="InterPro" id="IPR003346">
    <property type="entry name" value="Transposase_20"/>
</dbReference>
<evidence type="ECO:0000259" key="1">
    <source>
        <dbReference type="Pfam" id="PF01548"/>
    </source>
</evidence>
<organism evidence="3 4">
    <name type="scientific">Sessilibacter corallicola</name>
    <dbReference type="NCBI Taxonomy" id="2904075"/>
    <lineage>
        <taxon>Bacteria</taxon>
        <taxon>Pseudomonadati</taxon>
        <taxon>Pseudomonadota</taxon>
        <taxon>Gammaproteobacteria</taxon>
        <taxon>Cellvibrionales</taxon>
        <taxon>Cellvibrionaceae</taxon>
        <taxon>Sessilibacter</taxon>
    </lineage>
</organism>
<evidence type="ECO:0000313" key="4">
    <source>
        <dbReference type="Proteomes" id="UP001465153"/>
    </source>
</evidence>
<protein>
    <submittedName>
        <fullName evidence="3">IS110 family transposase</fullName>
    </submittedName>
</protein>
<dbReference type="EMBL" id="BAABWN010000011">
    <property type="protein sequence ID" value="GAA6169400.1"/>
    <property type="molecule type" value="Genomic_DNA"/>
</dbReference>
<feature type="domain" description="Transposase IS110-like N-terminal" evidence="1">
    <location>
        <begin position="1"/>
        <end position="95"/>
    </location>
</feature>
<name>A0ABQ0ACP4_9GAMM</name>
<comment type="caution">
    <text evidence="3">The sequence shown here is derived from an EMBL/GenBank/DDBJ whole genome shotgun (WGS) entry which is preliminary data.</text>
</comment>
<proteinExistence type="predicted"/>
<dbReference type="InterPro" id="IPR047650">
    <property type="entry name" value="Transpos_IS110"/>
</dbReference>
<dbReference type="Pfam" id="PF02371">
    <property type="entry name" value="Transposase_20"/>
    <property type="match status" value="1"/>
</dbReference>
<feature type="domain" description="Transposase IS116/IS110/IS902 C-terminal" evidence="2">
    <location>
        <begin position="138"/>
        <end position="220"/>
    </location>
</feature>
<dbReference type="PANTHER" id="PTHR33055">
    <property type="entry name" value="TRANSPOSASE FOR INSERTION SEQUENCE ELEMENT IS1111A"/>
    <property type="match status" value="1"/>
</dbReference>
<keyword evidence="4" id="KW-1185">Reference proteome</keyword>
<dbReference type="Proteomes" id="UP001465153">
    <property type="component" value="Unassembled WGS sequence"/>
</dbReference>
<gene>
    <name evidence="3" type="ORF">NBRC116591_32110</name>
</gene>
<accession>A0ABQ0ACP4</accession>